<evidence type="ECO:0000256" key="1">
    <source>
        <dbReference type="SAM" id="MobiDB-lite"/>
    </source>
</evidence>
<evidence type="ECO:0000313" key="2">
    <source>
        <dbReference type="EMBL" id="CAD8845279.1"/>
    </source>
</evidence>
<accession>A0A7S1A868</accession>
<organism evidence="2">
    <name type="scientific">Noctiluca scintillans</name>
    <name type="common">Sea sparkle</name>
    <name type="synonym">Red tide dinoflagellate</name>
    <dbReference type="NCBI Taxonomy" id="2966"/>
    <lineage>
        <taxon>Eukaryota</taxon>
        <taxon>Sar</taxon>
        <taxon>Alveolata</taxon>
        <taxon>Dinophyceae</taxon>
        <taxon>Noctilucales</taxon>
        <taxon>Noctilucaceae</taxon>
        <taxon>Noctiluca</taxon>
    </lineage>
</organism>
<gene>
    <name evidence="2" type="ORF">NSCI0253_LOCUS19629</name>
</gene>
<dbReference type="EMBL" id="HBFQ01027812">
    <property type="protein sequence ID" value="CAD8845279.1"/>
    <property type="molecule type" value="Transcribed_RNA"/>
</dbReference>
<proteinExistence type="predicted"/>
<protein>
    <submittedName>
        <fullName evidence="2">Uncharacterized protein</fullName>
    </submittedName>
</protein>
<name>A0A7S1A868_NOCSC</name>
<dbReference type="AlphaFoldDB" id="A0A7S1A868"/>
<reference evidence="2" key="1">
    <citation type="submission" date="2021-01" db="EMBL/GenBank/DDBJ databases">
        <authorList>
            <person name="Corre E."/>
            <person name="Pelletier E."/>
            <person name="Niang G."/>
            <person name="Scheremetjew M."/>
            <person name="Finn R."/>
            <person name="Kale V."/>
            <person name="Holt S."/>
            <person name="Cochrane G."/>
            <person name="Meng A."/>
            <person name="Brown T."/>
            <person name="Cohen L."/>
        </authorList>
    </citation>
    <scope>NUCLEOTIDE SEQUENCE</scope>
</reference>
<feature type="region of interest" description="Disordered" evidence="1">
    <location>
        <begin position="95"/>
        <end position="131"/>
    </location>
</feature>
<sequence length="164" mass="18343">MARPLVQPVEGEHHREILNNCPHFESSFEREKTPERWPEYGTWSADLMQRSVDGDKQLVCRLGSSFSSSQASGFPSDSSWEHCFFSKDVAIDDQRPPPNRWVVGPMATTPDIKEKKSQNVSGVPAKKKSNDGPLSVVIDLSGLVRTDRHSVGERLSSFSSKEDN</sequence>